<gene>
    <name evidence="5" type="ORF">KI387_013943</name>
</gene>
<dbReference type="InterPro" id="IPR019775">
    <property type="entry name" value="WD40_repeat_CS"/>
</dbReference>
<feature type="repeat" description="WD" evidence="4">
    <location>
        <begin position="109"/>
        <end position="131"/>
    </location>
</feature>
<keyword evidence="3" id="KW-0677">Repeat</keyword>
<dbReference type="InterPro" id="IPR036322">
    <property type="entry name" value="WD40_repeat_dom_sf"/>
</dbReference>
<reference evidence="5 6" key="1">
    <citation type="journal article" date="2021" name="Nat. Plants">
        <title>The Taxus genome provides insights into paclitaxel biosynthesis.</title>
        <authorList>
            <person name="Xiong X."/>
            <person name="Gou J."/>
            <person name="Liao Q."/>
            <person name="Li Y."/>
            <person name="Zhou Q."/>
            <person name="Bi G."/>
            <person name="Li C."/>
            <person name="Du R."/>
            <person name="Wang X."/>
            <person name="Sun T."/>
            <person name="Guo L."/>
            <person name="Liang H."/>
            <person name="Lu P."/>
            <person name="Wu Y."/>
            <person name="Zhang Z."/>
            <person name="Ro D.K."/>
            <person name="Shang Y."/>
            <person name="Huang S."/>
            <person name="Yan J."/>
        </authorList>
    </citation>
    <scope>NUCLEOTIDE SEQUENCE [LARGE SCALE GENOMIC DNA]</scope>
    <source>
        <strain evidence="5">Ta-2019</strain>
    </source>
</reference>
<dbReference type="AlphaFoldDB" id="A0AA38CL59"/>
<dbReference type="EMBL" id="JAHRHJ020000009">
    <property type="protein sequence ID" value="KAH9302360.1"/>
    <property type="molecule type" value="Genomic_DNA"/>
</dbReference>
<dbReference type="SUPFAM" id="SSF50978">
    <property type="entry name" value="WD40 repeat-like"/>
    <property type="match status" value="1"/>
</dbReference>
<evidence type="ECO:0000256" key="1">
    <source>
        <dbReference type="ARBA" id="ARBA00007625"/>
    </source>
</evidence>
<comment type="similarity">
    <text evidence="1">Belongs to the WD repeat WDR55 family.</text>
</comment>
<sequence>MDIEVGDLPFDLDFHPHDAIVAVALITGQLKLFRYDDALSQSQRLWTTTAHTESCRAVRFVNGGCTVLTASPDCSILATNVETGQPSARLDNAHGAAVNRLINLTETTVASGDDDGTIKVWDTRQNSCCNKFKAHEDYISDMEFVPSTMQLLGTRRTAKQKSGPMNKGYGKWSTGSLLRDSLTNDESPMAESVNPISRVLKSEPWRSGLKNLFQACVACWSLYKDSIILQSKSPRSRPCTTM</sequence>
<comment type="caution">
    <text evidence="5">The sequence shown here is derived from an EMBL/GenBank/DDBJ whole genome shotgun (WGS) entry which is preliminary data.</text>
</comment>
<evidence type="ECO:0000313" key="6">
    <source>
        <dbReference type="Proteomes" id="UP000824469"/>
    </source>
</evidence>
<dbReference type="SMART" id="SM00320">
    <property type="entry name" value="WD40"/>
    <property type="match status" value="2"/>
</dbReference>
<protein>
    <submittedName>
        <fullName evidence="5">Uncharacterized protein</fullName>
    </submittedName>
</protein>
<dbReference type="InterPro" id="IPR001680">
    <property type="entry name" value="WD40_rpt"/>
</dbReference>
<name>A0AA38CL59_TAXCH</name>
<dbReference type="OMA" id="FQACVAC"/>
<organism evidence="5 6">
    <name type="scientific">Taxus chinensis</name>
    <name type="common">Chinese yew</name>
    <name type="synonym">Taxus wallichiana var. chinensis</name>
    <dbReference type="NCBI Taxonomy" id="29808"/>
    <lineage>
        <taxon>Eukaryota</taxon>
        <taxon>Viridiplantae</taxon>
        <taxon>Streptophyta</taxon>
        <taxon>Embryophyta</taxon>
        <taxon>Tracheophyta</taxon>
        <taxon>Spermatophyta</taxon>
        <taxon>Pinopsida</taxon>
        <taxon>Pinidae</taxon>
        <taxon>Conifers II</taxon>
        <taxon>Cupressales</taxon>
        <taxon>Taxaceae</taxon>
        <taxon>Taxus</taxon>
    </lineage>
</organism>
<accession>A0AA38CL59</accession>
<evidence type="ECO:0000313" key="5">
    <source>
        <dbReference type="EMBL" id="KAH9302360.1"/>
    </source>
</evidence>
<dbReference type="PANTHER" id="PTHR44019">
    <property type="entry name" value="WD REPEAT-CONTAINING PROTEIN 55"/>
    <property type="match status" value="1"/>
</dbReference>
<dbReference type="PROSITE" id="PS50082">
    <property type="entry name" value="WD_REPEATS_2"/>
    <property type="match status" value="1"/>
</dbReference>
<evidence type="ECO:0000256" key="3">
    <source>
        <dbReference type="ARBA" id="ARBA00022737"/>
    </source>
</evidence>
<dbReference type="Pfam" id="PF00400">
    <property type="entry name" value="WD40"/>
    <property type="match status" value="2"/>
</dbReference>
<dbReference type="InterPro" id="IPR015943">
    <property type="entry name" value="WD40/YVTN_repeat-like_dom_sf"/>
</dbReference>
<dbReference type="PANTHER" id="PTHR44019:SF20">
    <property type="entry name" value="WD REPEAT-CONTAINING PROTEIN 55"/>
    <property type="match status" value="1"/>
</dbReference>
<proteinExistence type="inferred from homology"/>
<dbReference type="Proteomes" id="UP000824469">
    <property type="component" value="Unassembled WGS sequence"/>
</dbReference>
<dbReference type="InterPro" id="IPR050505">
    <property type="entry name" value="WDR55/POC1"/>
</dbReference>
<dbReference type="PROSITE" id="PS00678">
    <property type="entry name" value="WD_REPEATS_1"/>
    <property type="match status" value="1"/>
</dbReference>
<keyword evidence="6" id="KW-1185">Reference proteome</keyword>
<evidence type="ECO:0000256" key="4">
    <source>
        <dbReference type="PROSITE-ProRule" id="PRU00221"/>
    </source>
</evidence>
<keyword evidence="2 4" id="KW-0853">WD repeat</keyword>
<evidence type="ECO:0000256" key="2">
    <source>
        <dbReference type="ARBA" id="ARBA00022574"/>
    </source>
</evidence>
<dbReference type="Gene3D" id="2.130.10.10">
    <property type="entry name" value="YVTN repeat-like/Quinoprotein amine dehydrogenase"/>
    <property type="match status" value="1"/>
</dbReference>